<comment type="caution">
    <text evidence="4">The sequence shown here is derived from an EMBL/GenBank/DDBJ whole genome shotgun (WGS) entry which is preliminary data.</text>
</comment>
<dbReference type="SUPFAM" id="SSF53146">
    <property type="entry name" value="Nitrogenase accessory factor-like"/>
    <property type="match status" value="1"/>
</dbReference>
<dbReference type="PATRIC" id="fig|44252.3.peg.4986"/>
<dbReference type="AlphaFoldDB" id="A0A090YBP4"/>
<evidence type="ECO:0000313" key="4">
    <source>
        <dbReference type="EMBL" id="KFM95909.1"/>
    </source>
</evidence>
<comment type="similarity">
    <text evidence="1">Belongs to the NifX/NifY family.</text>
</comment>
<dbReference type="InterPro" id="IPR036105">
    <property type="entry name" value="DiNase_FeMo-co_biosyn_sf"/>
</dbReference>
<dbReference type="HOGENOM" id="CLU_104194_3_0_9"/>
<dbReference type="InterPro" id="IPR051840">
    <property type="entry name" value="NifX/NifY_domain"/>
</dbReference>
<dbReference type="InterPro" id="IPR034169">
    <property type="entry name" value="NifX-like"/>
</dbReference>
<dbReference type="GeneID" id="77007765"/>
<dbReference type="CDD" id="cd00853">
    <property type="entry name" value="NifX"/>
    <property type="match status" value="1"/>
</dbReference>
<dbReference type="Proteomes" id="UP000029278">
    <property type="component" value="Unassembled WGS sequence"/>
</dbReference>
<evidence type="ECO:0000313" key="5">
    <source>
        <dbReference type="Proteomes" id="UP000029278"/>
    </source>
</evidence>
<proteinExistence type="inferred from homology"/>
<evidence type="ECO:0000256" key="2">
    <source>
        <dbReference type="ARBA" id="ARBA00023231"/>
    </source>
</evidence>
<dbReference type="Pfam" id="PF02579">
    <property type="entry name" value="Nitro_FeMo-Co"/>
    <property type="match status" value="1"/>
</dbReference>
<name>A0A090YBP4_PAEMA</name>
<feature type="domain" description="Dinitrogenase iron-molybdenum cofactor biosynthesis" evidence="3">
    <location>
        <begin position="10"/>
        <end position="103"/>
    </location>
</feature>
<dbReference type="PANTHER" id="PTHR33937">
    <property type="entry name" value="IRON-MOLYBDENUM PROTEIN-RELATED-RELATED"/>
    <property type="match status" value="1"/>
</dbReference>
<dbReference type="RefSeq" id="WP_036623755.1">
    <property type="nucleotide sequence ID" value="NZ_JAKOBR010000035.1"/>
</dbReference>
<dbReference type="PANTHER" id="PTHR33937:SF1">
    <property type="entry name" value="IRON-MOLIBDENUM COFACTOR PROCESSING PROTEIN"/>
    <property type="match status" value="1"/>
</dbReference>
<keyword evidence="5" id="KW-1185">Reference proteome</keyword>
<sequence length="136" mass="14994">MRVAFATDDGVHVNAHFGHSPMFAVYEVRPGDARFLENRIVPAQISPDETGKIDVRISLIGDCTLVFLMQIGASAAARVTRRKMMPVKVPPGVPIEEQIARLLEMLRGKPPMWLSKVLLAEEEAASEQNGESRKEG</sequence>
<reference evidence="4 5" key="1">
    <citation type="submission" date="2014-04" db="EMBL/GenBank/DDBJ databases">
        <authorList>
            <person name="Bishop-Lilly K.A."/>
            <person name="Broomall S.M."/>
            <person name="Chain P.S."/>
            <person name="Chertkov O."/>
            <person name="Coyne S.R."/>
            <person name="Daligault H.E."/>
            <person name="Davenport K.W."/>
            <person name="Erkkila T."/>
            <person name="Frey K.G."/>
            <person name="Gibbons H.S."/>
            <person name="Gu W."/>
            <person name="Jaissle J."/>
            <person name="Johnson S.L."/>
            <person name="Koroleva G.I."/>
            <person name="Ladner J.T."/>
            <person name="Lo C.-C."/>
            <person name="Minogue T.D."/>
            <person name="Munk C."/>
            <person name="Palacios G.F."/>
            <person name="Redden C.L."/>
            <person name="Rosenzweig C.N."/>
            <person name="Scholz M.B."/>
            <person name="Teshima H."/>
            <person name="Xu Y."/>
        </authorList>
    </citation>
    <scope>NUCLEOTIDE SEQUENCE [LARGE SCALE GENOMIC DNA]</scope>
    <source>
        <strain evidence="4 5">8244</strain>
    </source>
</reference>
<dbReference type="EMBL" id="JMQA01000041">
    <property type="protein sequence ID" value="KFM95909.1"/>
    <property type="molecule type" value="Genomic_DNA"/>
</dbReference>
<evidence type="ECO:0000259" key="3">
    <source>
        <dbReference type="Pfam" id="PF02579"/>
    </source>
</evidence>
<accession>A0A090YBP4</accession>
<organism evidence="4 5">
    <name type="scientific">Paenibacillus macerans</name>
    <name type="common">Bacillus macerans</name>
    <dbReference type="NCBI Taxonomy" id="44252"/>
    <lineage>
        <taxon>Bacteria</taxon>
        <taxon>Bacillati</taxon>
        <taxon>Bacillota</taxon>
        <taxon>Bacilli</taxon>
        <taxon>Bacillales</taxon>
        <taxon>Paenibacillaceae</taxon>
        <taxon>Paenibacillus</taxon>
    </lineage>
</organism>
<dbReference type="STRING" id="44252.DJ90_2119"/>
<protein>
    <submittedName>
        <fullName evidence="4">Dinitrogenase iron-molybdenum cofactor family protein</fullName>
    </submittedName>
</protein>
<gene>
    <name evidence="4" type="ORF">DJ90_2119</name>
</gene>
<evidence type="ECO:0000256" key="1">
    <source>
        <dbReference type="ARBA" id="ARBA00010285"/>
    </source>
</evidence>
<dbReference type="InterPro" id="IPR003731">
    <property type="entry name" value="Di-Nase_FeMo-co_biosynth"/>
</dbReference>
<keyword evidence="2" id="KW-0535">Nitrogen fixation</keyword>
<dbReference type="OrthoDB" id="9797941at2"/>
<dbReference type="Gene3D" id="3.30.420.130">
    <property type="entry name" value="Dinitrogenase iron-molybdenum cofactor biosynthesis domain"/>
    <property type="match status" value="1"/>
</dbReference>